<dbReference type="SUPFAM" id="SSF53335">
    <property type="entry name" value="S-adenosyl-L-methionine-dependent methyltransferases"/>
    <property type="match status" value="1"/>
</dbReference>
<comment type="subcellular location">
    <subcellularLocation>
        <location evidence="6">Cytoplasm</location>
    </subcellularLocation>
</comment>
<dbReference type="PANTHER" id="PTHR43648">
    <property type="entry name" value="ELECTRON TRANSFER FLAVOPROTEIN BETA SUBUNIT LYSINE METHYLTRANSFERASE"/>
    <property type="match status" value="1"/>
</dbReference>
<dbReference type="EC" id="2.1.1.-" evidence="6"/>
<feature type="binding site" evidence="6">
    <location>
        <position position="166"/>
    </location>
    <ligand>
        <name>S-adenosyl-L-methionine</name>
        <dbReference type="ChEBI" id="CHEBI:59789"/>
    </ligand>
</feature>
<keyword evidence="7" id="KW-0689">Ribosomal protein</keyword>
<protein>
    <recommendedName>
        <fullName evidence="6">Ribosomal protein L11 methyltransferase</fullName>
        <shortName evidence="6">L11 Mtase</shortName>
        <ecNumber evidence="6">2.1.1.-</ecNumber>
    </recommendedName>
</protein>
<dbReference type="InterPro" id="IPR050078">
    <property type="entry name" value="Ribosomal_L11_MeTrfase_PrmA"/>
</dbReference>
<accession>A0A7W5Z1Q3</accession>
<gene>
    <name evidence="6" type="primary">prmA</name>
    <name evidence="7" type="ORF">FHS81_000461</name>
</gene>
<evidence type="ECO:0000256" key="5">
    <source>
        <dbReference type="ARBA" id="ARBA00022691"/>
    </source>
</evidence>
<dbReference type="EMBL" id="JACICC010000001">
    <property type="protein sequence ID" value="MBB3808407.1"/>
    <property type="molecule type" value="Genomic_DNA"/>
</dbReference>
<keyword evidence="8" id="KW-1185">Reference proteome</keyword>
<comment type="similarity">
    <text evidence="1 6">Belongs to the methyltransferase superfamily. PrmA family.</text>
</comment>
<feature type="binding site" evidence="6">
    <location>
        <position position="235"/>
    </location>
    <ligand>
        <name>S-adenosyl-L-methionine</name>
        <dbReference type="ChEBI" id="CHEBI:59789"/>
    </ligand>
</feature>
<comment type="catalytic activity">
    <reaction evidence="6">
        <text>L-lysyl-[protein] + 3 S-adenosyl-L-methionine = N(6),N(6),N(6)-trimethyl-L-lysyl-[protein] + 3 S-adenosyl-L-homocysteine + 3 H(+)</text>
        <dbReference type="Rhea" id="RHEA:54192"/>
        <dbReference type="Rhea" id="RHEA-COMP:9752"/>
        <dbReference type="Rhea" id="RHEA-COMP:13826"/>
        <dbReference type="ChEBI" id="CHEBI:15378"/>
        <dbReference type="ChEBI" id="CHEBI:29969"/>
        <dbReference type="ChEBI" id="CHEBI:57856"/>
        <dbReference type="ChEBI" id="CHEBI:59789"/>
        <dbReference type="ChEBI" id="CHEBI:61961"/>
    </reaction>
</comment>
<keyword evidence="5 6" id="KW-0949">S-adenosyl-L-methionine</keyword>
<name>A0A7W5Z1Q3_9HYPH</name>
<evidence type="ECO:0000313" key="7">
    <source>
        <dbReference type="EMBL" id="MBB3808407.1"/>
    </source>
</evidence>
<dbReference type="HAMAP" id="MF_00735">
    <property type="entry name" value="Methyltr_PrmA"/>
    <property type="match status" value="1"/>
</dbReference>
<dbReference type="GO" id="GO:0005840">
    <property type="term" value="C:ribosome"/>
    <property type="evidence" value="ECO:0007669"/>
    <property type="project" value="UniProtKB-KW"/>
</dbReference>
<keyword evidence="4 6" id="KW-0808">Transferase</keyword>
<dbReference type="PANTHER" id="PTHR43648:SF1">
    <property type="entry name" value="ELECTRON TRANSFER FLAVOPROTEIN BETA SUBUNIT LYSINE METHYLTRANSFERASE"/>
    <property type="match status" value="1"/>
</dbReference>
<comment type="function">
    <text evidence="6">Methylates ribosomal protein L11.</text>
</comment>
<comment type="caution">
    <text evidence="7">The sequence shown here is derived from an EMBL/GenBank/DDBJ whole genome shotgun (WGS) entry which is preliminary data.</text>
</comment>
<evidence type="ECO:0000256" key="2">
    <source>
        <dbReference type="ARBA" id="ARBA00022490"/>
    </source>
</evidence>
<evidence type="ECO:0000256" key="3">
    <source>
        <dbReference type="ARBA" id="ARBA00022603"/>
    </source>
</evidence>
<dbReference type="AlphaFoldDB" id="A0A7W5Z1Q3"/>
<dbReference type="InterPro" id="IPR004498">
    <property type="entry name" value="Ribosomal_PrmA_MeTrfase"/>
</dbReference>
<dbReference type="Pfam" id="PF06325">
    <property type="entry name" value="PrmA"/>
    <property type="match status" value="1"/>
</dbReference>
<dbReference type="GO" id="GO:0008276">
    <property type="term" value="F:protein methyltransferase activity"/>
    <property type="evidence" value="ECO:0007669"/>
    <property type="project" value="UniProtKB-UniRule"/>
</dbReference>
<dbReference type="GO" id="GO:0005737">
    <property type="term" value="C:cytoplasm"/>
    <property type="evidence" value="ECO:0007669"/>
    <property type="project" value="UniProtKB-SubCell"/>
</dbReference>
<feature type="binding site" evidence="6">
    <location>
        <position position="143"/>
    </location>
    <ligand>
        <name>S-adenosyl-L-methionine</name>
        <dbReference type="ChEBI" id="CHEBI:59789"/>
    </ligand>
</feature>
<feature type="binding site" evidence="6">
    <location>
        <position position="188"/>
    </location>
    <ligand>
        <name>S-adenosyl-L-methionine</name>
        <dbReference type="ChEBI" id="CHEBI:59789"/>
    </ligand>
</feature>
<evidence type="ECO:0000256" key="4">
    <source>
        <dbReference type="ARBA" id="ARBA00022679"/>
    </source>
</evidence>
<sequence length="312" mass="33608">MPMYEGMLPPNPTHVLRFDTDENAARAMADVLGEIFDPVETAVAAFETEEGVWHVEAYFAHSPDEDAVRDLLRIVIGDKADGIVFSALAQKDWVKSSLDGLKPVRAGRFLVHGSHDRHTVKTNDIAIEIDAALAFGTGHHGTTLGCLLALVDELRRRRPLRVLDVGTGTGILALAAARALRQETIAGDIDPVAVEVARDNARLNGAANHIRYYAAPGVRHALADRSRRFDLVFANILAKPLRQLAPAIAGVLSGPGTLVLSGLLARDVPGVLSAYAAQGLRLSRRTDREGWATLVLKRGGVAPRPRKSLQNA</sequence>
<proteinExistence type="inferred from homology"/>
<dbReference type="GO" id="GO:0032259">
    <property type="term" value="P:methylation"/>
    <property type="evidence" value="ECO:0007669"/>
    <property type="project" value="UniProtKB-KW"/>
</dbReference>
<dbReference type="NCBIfam" id="NF001784">
    <property type="entry name" value="PRK00517.2-1"/>
    <property type="match status" value="1"/>
</dbReference>
<dbReference type="CDD" id="cd02440">
    <property type="entry name" value="AdoMet_MTases"/>
    <property type="match status" value="1"/>
</dbReference>
<keyword evidence="7" id="KW-0687">Ribonucleoprotein</keyword>
<evidence type="ECO:0000256" key="6">
    <source>
        <dbReference type="HAMAP-Rule" id="MF_00735"/>
    </source>
</evidence>
<dbReference type="InterPro" id="IPR029063">
    <property type="entry name" value="SAM-dependent_MTases_sf"/>
</dbReference>
<keyword evidence="3 6" id="KW-0489">Methyltransferase</keyword>
<reference evidence="7 8" key="1">
    <citation type="submission" date="2020-08" db="EMBL/GenBank/DDBJ databases">
        <title>Genomic Encyclopedia of Type Strains, Phase IV (KMG-IV): sequencing the most valuable type-strain genomes for metagenomic binning, comparative biology and taxonomic classification.</title>
        <authorList>
            <person name="Goeker M."/>
        </authorList>
    </citation>
    <scope>NUCLEOTIDE SEQUENCE [LARGE SCALE GENOMIC DNA]</scope>
    <source>
        <strain evidence="7 8">DSM 28760</strain>
    </source>
</reference>
<dbReference type="Gene3D" id="3.40.50.150">
    <property type="entry name" value="Vaccinia Virus protein VP39"/>
    <property type="match status" value="1"/>
</dbReference>
<evidence type="ECO:0000313" key="8">
    <source>
        <dbReference type="Proteomes" id="UP000537592"/>
    </source>
</evidence>
<keyword evidence="2 6" id="KW-0963">Cytoplasm</keyword>
<evidence type="ECO:0000256" key="1">
    <source>
        <dbReference type="ARBA" id="ARBA00009741"/>
    </source>
</evidence>
<dbReference type="Proteomes" id="UP000537592">
    <property type="component" value="Unassembled WGS sequence"/>
</dbReference>
<organism evidence="7 8">
    <name type="scientific">Pseudochelatococcus contaminans</name>
    <dbReference type="NCBI Taxonomy" id="1538103"/>
    <lineage>
        <taxon>Bacteria</taxon>
        <taxon>Pseudomonadati</taxon>
        <taxon>Pseudomonadota</taxon>
        <taxon>Alphaproteobacteria</taxon>
        <taxon>Hyphomicrobiales</taxon>
        <taxon>Chelatococcaceae</taxon>
        <taxon>Pseudochelatococcus</taxon>
    </lineage>
</organism>